<dbReference type="Pfam" id="PF00249">
    <property type="entry name" value="Myb_DNA-binding"/>
    <property type="match status" value="1"/>
</dbReference>
<reference evidence="8" key="1">
    <citation type="journal article" date="2013" name="Nature">
        <title>Pan genome of the phytoplankton Emiliania underpins its global distribution.</title>
        <authorList>
            <person name="Read B.A."/>
            <person name="Kegel J."/>
            <person name="Klute M.J."/>
            <person name="Kuo A."/>
            <person name="Lefebvre S.C."/>
            <person name="Maumus F."/>
            <person name="Mayer C."/>
            <person name="Miller J."/>
            <person name="Monier A."/>
            <person name="Salamov A."/>
            <person name="Young J."/>
            <person name="Aguilar M."/>
            <person name="Claverie J.M."/>
            <person name="Frickenhaus S."/>
            <person name="Gonzalez K."/>
            <person name="Herman E.K."/>
            <person name="Lin Y.C."/>
            <person name="Napier J."/>
            <person name="Ogata H."/>
            <person name="Sarno A.F."/>
            <person name="Shmutz J."/>
            <person name="Schroeder D."/>
            <person name="de Vargas C."/>
            <person name="Verret F."/>
            <person name="von Dassow P."/>
            <person name="Valentin K."/>
            <person name="Van de Peer Y."/>
            <person name="Wheeler G."/>
            <person name="Dacks J.B."/>
            <person name="Delwiche C.F."/>
            <person name="Dyhrman S.T."/>
            <person name="Glockner G."/>
            <person name="John U."/>
            <person name="Richards T."/>
            <person name="Worden A.Z."/>
            <person name="Zhang X."/>
            <person name="Grigoriev I.V."/>
            <person name="Allen A.E."/>
            <person name="Bidle K."/>
            <person name="Borodovsky M."/>
            <person name="Bowler C."/>
            <person name="Brownlee C."/>
            <person name="Cock J.M."/>
            <person name="Elias M."/>
            <person name="Gladyshev V.N."/>
            <person name="Groth M."/>
            <person name="Guda C."/>
            <person name="Hadaegh A."/>
            <person name="Iglesias-Rodriguez M.D."/>
            <person name="Jenkins J."/>
            <person name="Jones B.M."/>
            <person name="Lawson T."/>
            <person name="Leese F."/>
            <person name="Lindquist E."/>
            <person name="Lobanov A."/>
            <person name="Lomsadze A."/>
            <person name="Malik S.B."/>
            <person name="Marsh M.E."/>
            <person name="Mackinder L."/>
            <person name="Mock T."/>
            <person name="Mueller-Roeber B."/>
            <person name="Pagarete A."/>
            <person name="Parker M."/>
            <person name="Probert I."/>
            <person name="Quesneville H."/>
            <person name="Raines C."/>
            <person name="Rensing S.A."/>
            <person name="Riano-Pachon D.M."/>
            <person name="Richier S."/>
            <person name="Rokitta S."/>
            <person name="Shiraiwa Y."/>
            <person name="Soanes D.M."/>
            <person name="van der Giezen M."/>
            <person name="Wahlund T.M."/>
            <person name="Williams B."/>
            <person name="Wilson W."/>
            <person name="Wolfe G."/>
            <person name="Wurch L.L."/>
        </authorList>
    </citation>
    <scope>NUCLEOTIDE SEQUENCE</scope>
</reference>
<dbReference type="CDD" id="cd00167">
    <property type="entry name" value="SANT"/>
    <property type="match status" value="1"/>
</dbReference>
<dbReference type="GO" id="GO:0005634">
    <property type="term" value="C:nucleus"/>
    <property type="evidence" value="ECO:0007669"/>
    <property type="project" value="UniProtKB-ARBA"/>
</dbReference>
<reference evidence="7" key="2">
    <citation type="submission" date="2024-10" db="UniProtKB">
        <authorList>
            <consortium name="EnsemblProtists"/>
        </authorList>
    </citation>
    <scope>IDENTIFICATION</scope>
</reference>
<dbReference type="PaxDb" id="2903-EOD27704"/>
<feature type="domain" description="SANT" evidence="6">
    <location>
        <begin position="116"/>
        <end position="167"/>
    </location>
</feature>
<accession>A0A0D3JW19</accession>
<dbReference type="PROSITE" id="PS50934">
    <property type="entry name" value="SWIRM"/>
    <property type="match status" value="1"/>
</dbReference>
<evidence type="ECO:0000259" key="6">
    <source>
        <dbReference type="PROSITE" id="PS51293"/>
    </source>
</evidence>
<dbReference type="GeneID" id="17273250"/>
<dbReference type="SUPFAM" id="SSF46689">
    <property type="entry name" value="Homeodomain-like"/>
    <property type="match status" value="2"/>
</dbReference>
<evidence type="ECO:0000256" key="2">
    <source>
        <dbReference type="ARBA" id="ARBA00023163"/>
    </source>
</evidence>
<evidence type="ECO:0000259" key="5">
    <source>
        <dbReference type="PROSITE" id="PS50934"/>
    </source>
</evidence>
<dbReference type="PROSITE" id="PS50090">
    <property type="entry name" value="MYB_LIKE"/>
    <property type="match status" value="1"/>
</dbReference>
<dbReference type="FunFam" id="1.10.10.10:FF:000020">
    <property type="entry name" value="SWI/SNF complex subunit SMARCC2 isoform c"/>
    <property type="match status" value="1"/>
</dbReference>
<evidence type="ECO:0000313" key="7">
    <source>
        <dbReference type="EnsemblProtists" id="EOD27704"/>
    </source>
</evidence>
<dbReference type="PROSITE" id="PS51293">
    <property type="entry name" value="SANT"/>
    <property type="match status" value="1"/>
</dbReference>
<dbReference type="InterPro" id="IPR007526">
    <property type="entry name" value="SWIRM"/>
</dbReference>
<proteinExistence type="predicted"/>
<name>A0A0D3JW19_EMIH1</name>
<evidence type="ECO:0000259" key="4">
    <source>
        <dbReference type="PROSITE" id="PS50090"/>
    </source>
</evidence>
<dbReference type="InterPro" id="IPR009057">
    <property type="entry name" value="Homeodomain-like_sf"/>
</dbReference>
<dbReference type="SMART" id="SM00717">
    <property type="entry name" value="SANT"/>
    <property type="match status" value="1"/>
</dbReference>
<feature type="domain" description="Myb-like" evidence="4">
    <location>
        <begin position="121"/>
        <end position="163"/>
    </location>
</feature>
<dbReference type="RefSeq" id="XP_005780133.1">
    <property type="nucleotide sequence ID" value="XM_005780076.1"/>
</dbReference>
<protein>
    <recommendedName>
        <fullName evidence="9">SWIRM domain-containing protein</fullName>
    </recommendedName>
</protein>
<evidence type="ECO:0008006" key="9">
    <source>
        <dbReference type="Google" id="ProtNLM"/>
    </source>
</evidence>
<feature type="domain" description="SWIRM" evidence="5">
    <location>
        <begin position="13"/>
        <end position="110"/>
    </location>
</feature>
<dbReference type="Proteomes" id="UP000013827">
    <property type="component" value="Unassembled WGS sequence"/>
</dbReference>
<dbReference type="HOGENOM" id="CLU_1317546_0_0_1"/>
<keyword evidence="8" id="KW-1185">Reference proteome</keyword>
<dbReference type="STRING" id="2903.R1F3E6"/>
<dbReference type="Gene3D" id="1.10.10.10">
    <property type="entry name" value="Winged helix-like DNA-binding domain superfamily/Winged helix DNA-binding domain"/>
    <property type="match status" value="1"/>
</dbReference>
<dbReference type="InterPro" id="IPR036388">
    <property type="entry name" value="WH-like_DNA-bd_sf"/>
</dbReference>
<keyword evidence="2" id="KW-0804">Transcription</keyword>
<dbReference type="EnsemblProtists" id="EOD27704">
    <property type="protein sequence ID" value="EOD27704"/>
    <property type="gene ID" value="EMIHUDRAFT_204636"/>
</dbReference>
<evidence type="ECO:0000313" key="8">
    <source>
        <dbReference type="Proteomes" id="UP000013827"/>
    </source>
</evidence>
<dbReference type="AlphaFoldDB" id="A0A0D3JW19"/>
<organism evidence="7 8">
    <name type="scientific">Emiliania huxleyi (strain CCMP1516)</name>
    <dbReference type="NCBI Taxonomy" id="280463"/>
    <lineage>
        <taxon>Eukaryota</taxon>
        <taxon>Haptista</taxon>
        <taxon>Haptophyta</taxon>
        <taxon>Prymnesiophyceae</taxon>
        <taxon>Isochrysidales</taxon>
        <taxon>Noelaerhabdaceae</taxon>
        <taxon>Emiliania</taxon>
    </lineage>
</organism>
<sequence>MAPAAAPPGPPAVILPSYAAWFDPNAVHAIERRALPEFFDGSSAVKTELAYTEARNFIVSSYREQPALYLPLTEVRRHLAIDVAAATRLHRFLEHWGIINYSRHTLSARPETFPSGGGSGWSDDDTLALLEALGRVGEGRWEEVAAHVGKSVDECVQRFVELPIEEPHGFEALRAPPNMVAITLAPSPAVKAEEAPDVKMHEAHNGSGQ</sequence>
<keyword evidence="3" id="KW-0539">Nucleus</keyword>
<dbReference type="KEGG" id="ehx:EMIHUDRAFT_204636"/>
<evidence type="ECO:0000256" key="1">
    <source>
        <dbReference type="ARBA" id="ARBA00023015"/>
    </source>
</evidence>
<dbReference type="eggNOG" id="KOG1279">
    <property type="taxonomic scope" value="Eukaryota"/>
</dbReference>
<keyword evidence="1" id="KW-0805">Transcription regulation</keyword>
<dbReference type="InterPro" id="IPR001005">
    <property type="entry name" value="SANT/Myb"/>
</dbReference>
<evidence type="ECO:0000256" key="3">
    <source>
        <dbReference type="ARBA" id="ARBA00023242"/>
    </source>
</evidence>
<dbReference type="Gene3D" id="1.10.10.60">
    <property type="entry name" value="Homeodomain-like"/>
    <property type="match status" value="1"/>
</dbReference>
<dbReference type="InterPro" id="IPR017884">
    <property type="entry name" value="SANT_dom"/>
</dbReference>
<dbReference type="Pfam" id="PF04433">
    <property type="entry name" value="SWIRM"/>
    <property type="match status" value="1"/>
</dbReference>